<dbReference type="SUPFAM" id="SSF49265">
    <property type="entry name" value="Fibronectin type III"/>
    <property type="match status" value="1"/>
</dbReference>
<dbReference type="AlphaFoldDB" id="A0A948RZ30"/>
<evidence type="ECO:0000313" key="9">
    <source>
        <dbReference type="Proteomes" id="UP000777784"/>
    </source>
</evidence>
<keyword evidence="2 5" id="KW-0645">Protease</keyword>
<dbReference type="Proteomes" id="UP000777784">
    <property type="component" value="Unassembled WGS sequence"/>
</dbReference>
<dbReference type="InterPro" id="IPR036852">
    <property type="entry name" value="Peptidase_S8/S53_dom_sf"/>
</dbReference>
<dbReference type="InterPro" id="IPR023828">
    <property type="entry name" value="Peptidase_S8_Ser-AS"/>
</dbReference>
<reference evidence="8" key="1">
    <citation type="submission" date="2021-05" db="EMBL/GenBank/DDBJ databases">
        <title>Energy efficiency and biological interactions define the core microbiome of deep oligotrophic groundwater.</title>
        <authorList>
            <person name="Mehrshad M."/>
            <person name="Lopez-Fernandez M."/>
            <person name="Bell E."/>
            <person name="Bernier-Latmani R."/>
            <person name="Bertilsson S."/>
            <person name="Dopson M."/>
        </authorList>
    </citation>
    <scope>NUCLEOTIDE SEQUENCE</scope>
    <source>
        <strain evidence="8">Modern_marine.mb.64</strain>
    </source>
</reference>
<dbReference type="InterPro" id="IPR015500">
    <property type="entry name" value="Peptidase_S8_subtilisin-rel"/>
</dbReference>
<dbReference type="PROSITE" id="PS00138">
    <property type="entry name" value="SUBTILASE_SER"/>
    <property type="match status" value="1"/>
</dbReference>
<feature type="region of interest" description="Disordered" evidence="6">
    <location>
        <begin position="163"/>
        <end position="184"/>
    </location>
</feature>
<feature type="active site" description="Charge relay system" evidence="5">
    <location>
        <position position="262"/>
    </location>
</feature>
<evidence type="ECO:0000256" key="3">
    <source>
        <dbReference type="ARBA" id="ARBA00022801"/>
    </source>
</evidence>
<feature type="active site" description="Charge relay system" evidence="5">
    <location>
        <position position="221"/>
    </location>
</feature>
<name>A0A948RZ30_UNCEI</name>
<dbReference type="InterPro" id="IPR013783">
    <property type="entry name" value="Ig-like_fold"/>
</dbReference>
<proteinExistence type="inferred from homology"/>
<feature type="domain" description="Peptidase S8/S53" evidence="7">
    <location>
        <begin position="216"/>
        <end position="486"/>
    </location>
</feature>
<dbReference type="EMBL" id="JAHJDP010000097">
    <property type="protein sequence ID" value="MBU2692611.1"/>
    <property type="molecule type" value="Genomic_DNA"/>
</dbReference>
<dbReference type="SUPFAM" id="SSF52743">
    <property type="entry name" value="Subtilisin-like"/>
    <property type="match status" value="1"/>
</dbReference>
<dbReference type="PROSITE" id="PS51892">
    <property type="entry name" value="SUBTILASE"/>
    <property type="match status" value="1"/>
</dbReference>
<gene>
    <name evidence="8" type="ORF">KJ970_16980</name>
</gene>
<dbReference type="PANTHER" id="PTHR43806:SF67">
    <property type="entry name" value="EGF-LIKE DOMAIN-CONTAINING PROTEIN"/>
    <property type="match status" value="1"/>
</dbReference>
<evidence type="ECO:0000256" key="5">
    <source>
        <dbReference type="PROSITE-ProRule" id="PRU01240"/>
    </source>
</evidence>
<dbReference type="Gene3D" id="2.60.40.10">
    <property type="entry name" value="Immunoglobulins"/>
    <property type="match status" value="1"/>
</dbReference>
<comment type="similarity">
    <text evidence="1 5">Belongs to the peptidase S8 family.</text>
</comment>
<dbReference type="Pfam" id="PF00082">
    <property type="entry name" value="Peptidase_S8"/>
    <property type="match status" value="1"/>
</dbReference>
<comment type="caution">
    <text evidence="8">The sequence shown here is derived from an EMBL/GenBank/DDBJ whole genome shotgun (WGS) entry which is preliminary data.</text>
</comment>
<dbReference type="Gene3D" id="3.40.50.200">
    <property type="entry name" value="Peptidase S8/S53 domain"/>
    <property type="match status" value="1"/>
</dbReference>
<protein>
    <submittedName>
        <fullName evidence="8">S8 family serine peptidase</fullName>
    </submittedName>
</protein>
<keyword evidence="4 5" id="KW-0720">Serine protease</keyword>
<keyword evidence="3 5" id="KW-0378">Hydrolase</keyword>
<evidence type="ECO:0000256" key="4">
    <source>
        <dbReference type="ARBA" id="ARBA00022825"/>
    </source>
</evidence>
<organism evidence="8 9">
    <name type="scientific">Eiseniibacteriota bacterium</name>
    <dbReference type="NCBI Taxonomy" id="2212470"/>
    <lineage>
        <taxon>Bacteria</taxon>
        <taxon>Candidatus Eiseniibacteriota</taxon>
    </lineage>
</organism>
<evidence type="ECO:0000256" key="1">
    <source>
        <dbReference type="ARBA" id="ARBA00011073"/>
    </source>
</evidence>
<dbReference type="GO" id="GO:0004252">
    <property type="term" value="F:serine-type endopeptidase activity"/>
    <property type="evidence" value="ECO:0007669"/>
    <property type="project" value="UniProtKB-UniRule"/>
</dbReference>
<evidence type="ECO:0000313" key="8">
    <source>
        <dbReference type="EMBL" id="MBU2692611.1"/>
    </source>
</evidence>
<dbReference type="InterPro" id="IPR036116">
    <property type="entry name" value="FN3_sf"/>
</dbReference>
<dbReference type="InterPro" id="IPR050131">
    <property type="entry name" value="Peptidase_S8_subtilisin-like"/>
</dbReference>
<evidence type="ECO:0000256" key="2">
    <source>
        <dbReference type="ARBA" id="ARBA00022670"/>
    </source>
</evidence>
<dbReference type="GO" id="GO:0006508">
    <property type="term" value="P:proteolysis"/>
    <property type="evidence" value="ECO:0007669"/>
    <property type="project" value="UniProtKB-KW"/>
</dbReference>
<dbReference type="InterPro" id="IPR000209">
    <property type="entry name" value="Peptidase_S8/S53_dom"/>
</dbReference>
<accession>A0A948RZ30</accession>
<evidence type="ECO:0000256" key="6">
    <source>
        <dbReference type="SAM" id="MobiDB-lite"/>
    </source>
</evidence>
<evidence type="ECO:0000259" key="7">
    <source>
        <dbReference type="Pfam" id="PF00082"/>
    </source>
</evidence>
<feature type="active site" description="Charge relay system" evidence="5">
    <location>
        <position position="440"/>
    </location>
</feature>
<dbReference type="PANTHER" id="PTHR43806">
    <property type="entry name" value="PEPTIDASE S8"/>
    <property type="match status" value="1"/>
</dbReference>
<sequence>MDLRKERRMVLSQKGLPAVATALFCVFILLSSAGPAAGTAIHPTLSRSLSEDRAGREWTVWVLFSDRGLESSQQAAALQSAKHKLSDDVLARRSRVRNVELVDERDLPVCSSYIDAVIELGGILRHRTRWLNGGSFVMSVETLRRVIELPFVKEVIPVARGGVDPAESVSSDPGDMGREAAPKAGRSLDYGPSYWQLDQINVLPLHALGITGDHVLMMMLDTGFRTDHEAFAALDLVAQYDYVYGDSIVQNEAEDEENAQFHGTGTWSAAGGYSPGHVIGPAYGASFVLAKTEDTRSELPVEEDNYVAALEWADTLGVWLTSASLTYLTFDDLTGYTYEDLDGNTAVITRAVDIAAAKGILCVNSVGNYGPDPGTLRVPADADTILSCGAVDSAGVLQNFSSRGPTYDNRIKPELCARGWKAAVARAWSDTDYGDGNGTSFSAPIIAGACALVLEAHPEWDPYAVIQALKASGDNSAFPDNDYGAGIPDVYAAIFSETPIYPLPFSLVSPGDSEEPELPVTLVWESTEDLDSGVPPTYRVVIQDVTASPFDLPMVQEVPADTFLVVHHILIPGVTYNWKVFAVDAESHSRKSRETWTFTMPTGSGVADPVAGSASRLQIWPNPSSGGLKLHLADDGLARDAYHVVIIAPTGRRILSRALTGSSWTWDGVDDRGRAVAAGIYWIRLLSGRDLVAQERWVRLR</sequence>
<dbReference type="PRINTS" id="PR00723">
    <property type="entry name" value="SUBTILISIN"/>
</dbReference>